<feature type="domain" description="AprE-like beta-barrel" evidence="12">
    <location>
        <begin position="367"/>
        <end position="457"/>
    </location>
</feature>
<keyword evidence="7 9" id="KW-1133">Transmembrane helix</keyword>
<dbReference type="Pfam" id="PF25994">
    <property type="entry name" value="HH_AprE"/>
    <property type="match status" value="1"/>
</dbReference>
<sequence>MIPVGCVPLELVGEFLGGSSLRLLNLKELMRKWIGSGSETAQLPKGAAQVSVGLEHAVFARTRLLLLLIGLLLVAFAVWASWAQLEEVTRGDGRIIPSAKIQVIQSLEGGIVKEVLVKAGDLVSKGDVLIRLDDTGFSSNLGELVAKQLALEIARERLEFQSVWPQRGEELSYTDYHQEKSPQIVASELSLFQANIEGLKGQVAINRSRVSQRMAELEASENQKRKLMELLRLANEERELKAPLAEKQIIPRTDMLKLQREIGDLEGQINTLQVTEGRLQAAVDEAEQEIESLYIKFRQAARAEMSEVQAQLDIITETSKGAGDKVKRAEIRAPMDGIVNTIDVSTIGGVASPSQQLMTIVPVEDILLVEAKVKPQDIAFIHQGQQALVKLSAYDFSIYGGLDGEVEGISADTVYDEVTREQFYSVIIKTKQTELESRNKSLPILPGMVASVDILTGEKSVLSYILKPVNRAREEALRER</sequence>
<keyword evidence="3 9" id="KW-0813">Transport</keyword>
<name>A0ABX8ALK1_9HYPH</name>
<reference evidence="13 14" key="1">
    <citation type="journal article" date="2021" name="Angew. Chem. Int. Ed. Engl.">
        <title>A novel family of nonribosomal peptides modulate collective behavior in Pseudovibrio bacteria isolated from marine sponges.</title>
        <authorList>
            <person name="Ioca L.P."/>
            <person name="Dai Y."/>
            <person name="Kunakom S."/>
            <person name="Diaz-Espinosa J."/>
            <person name="Krunic A."/>
            <person name="Crnkovic C.M."/>
            <person name="Orjala J."/>
            <person name="Sanchez L.M."/>
            <person name="Ferreira A.G."/>
            <person name="Berlinck R.G.S."/>
            <person name="Eustaquio A.S."/>
        </authorList>
    </citation>
    <scope>NUCLEOTIDE SEQUENCE [LARGE SCALE GENOMIC DNA]</scope>
    <source>
        <strain evidence="13 14">Ab134</strain>
    </source>
</reference>
<evidence type="ECO:0000256" key="9">
    <source>
        <dbReference type="RuleBase" id="RU365093"/>
    </source>
</evidence>
<keyword evidence="4 9" id="KW-1003">Cell membrane</keyword>
<evidence type="ECO:0000256" key="7">
    <source>
        <dbReference type="ARBA" id="ARBA00022989"/>
    </source>
</evidence>
<comment type="similarity">
    <text evidence="2 9">Belongs to the membrane fusion protein (MFP) (TC 8.A.1) family.</text>
</comment>
<dbReference type="PRINTS" id="PR01490">
    <property type="entry name" value="RTXTOXIND"/>
</dbReference>
<evidence type="ECO:0000256" key="4">
    <source>
        <dbReference type="ARBA" id="ARBA00022475"/>
    </source>
</evidence>
<evidence type="ECO:0000256" key="1">
    <source>
        <dbReference type="ARBA" id="ARBA00004377"/>
    </source>
</evidence>
<feature type="coiled-coil region" evidence="10">
    <location>
        <begin position="217"/>
        <end position="318"/>
    </location>
</feature>
<dbReference type="InterPro" id="IPR058781">
    <property type="entry name" value="HH_AprE-like"/>
</dbReference>
<evidence type="ECO:0000256" key="10">
    <source>
        <dbReference type="SAM" id="Coils"/>
    </source>
</evidence>
<feature type="domain" description="AprE-like long alpha-helical hairpin" evidence="11">
    <location>
        <begin position="139"/>
        <end position="324"/>
    </location>
</feature>
<dbReference type="InterPro" id="IPR058982">
    <property type="entry name" value="Beta-barrel_AprE"/>
</dbReference>
<dbReference type="InterPro" id="IPR010129">
    <property type="entry name" value="T1SS_HlyD"/>
</dbReference>
<accession>A0ABX8ALK1</accession>
<evidence type="ECO:0000259" key="12">
    <source>
        <dbReference type="Pfam" id="PF26002"/>
    </source>
</evidence>
<dbReference type="NCBIfam" id="TIGR01843">
    <property type="entry name" value="type_I_hlyD"/>
    <property type="match status" value="1"/>
</dbReference>
<evidence type="ECO:0000256" key="3">
    <source>
        <dbReference type="ARBA" id="ARBA00022448"/>
    </source>
</evidence>
<dbReference type="PANTHER" id="PTHR30386">
    <property type="entry name" value="MEMBRANE FUSION SUBUNIT OF EMRAB-TOLC MULTIDRUG EFFLUX PUMP"/>
    <property type="match status" value="1"/>
</dbReference>
<evidence type="ECO:0000256" key="2">
    <source>
        <dbReference type="ARBA" id="ARBA00009477"/>
    </source>
</evidence>
<protein>
    <recommendedName>
        <fullName evidence="9">Membrane fusion protein (MFP) family protein</fullName>
    </recommendedName>
</protein>
<dbReference type="Gene3D" id="2.40.50.100">
    <property type="match status" value="1"/>
</dbReference>
<evidence type="ECO:0000256" key="6">
    <source>
        <dbReference type="ARBA" id="ARBA00022692"/>
    </source>
</evidence>
<evidence type="ECO:0000313" key="14">
    <source>
        <dbReference type="Proteomes" id="UP000680706"/>
    </source>
</evidence>
<proteinExistence type="inferred from homology"/>
<keyword evidence="10" id="KW-0175">Coiled coil</keyword>
<keyword evidence="6 9" id="KW-0812">Transmembrane</keyword>
<dbReference type="EMBL" id="CP074126">
    <property type="protein sequence ID" value="QUS54086.1"/>
    <property type="molecule type" value="Genomic_DNA"/>
</dbReference>
<keyword evidence="14" id="KW-1185">Reference proteome</keyword>
<comment type="subcellular location">
    <subcellularLocation>
        <location evidence="1 9">Cell inner membrane</location>
        <topology evidence="1 9">Single-pass membrane protein</topology>
    </subcellularLocation>
</comment>
<keyword evidence="5 9" id="KW-0997">Cell inner membrane</keyword>
<feature type="transmembrane region" description="Helical" evidence="9">
    <location>
        <begin position="64"/>
        <end position="82"/>
    </location>
</feature>
<dbReference type="PANTHER" id="PTHR30386:SF26">
    <property type="entry name" value="TRANSPORT PROTEIN COMB"/>
    <property type="match status" value="1"/>
</dbReference>
<evidence type="ECO:0000256" key="5">
    <source>
        <dbReference type="ARBA" id="ARBA00022519"/>
    </source>
</evidence>
<dbReference type="Pfam" id="PF26002">
    <property type="entry name" value="Beta-barrel_AprE"/>
    <property type="match status" value="1"/>
</dbReference>
<organism evidence="13 14">
    <name type="scientific">Pseudovibrio brasiliensis</name>
    <dbReference type="NCBI Taxonomy" id="1898042"/>
    <lineage>
        <taxon>Bacteria</taxon>
        <taxon>Pseudomonadati</taxon>
        <taxon>Pseudomonadota</taxon>
        <taxon>Alphaproteobacteria</taxon>
        <taxon>Hyphomicrobiales</taxon>
        <taxon>Stappiaceae</taxon>
        <taxon>Pseudovibrio</taxon>
    </lineage>
</organism>
<dbReference type="PROSITE" id="PS00543">
    <property type="entry name" value="HLYD_FAMILY"/>
    <property type="match status" value="1"/>
</dbReference>
<dbReference type="Proteomes" id="UP000680706">
    <property type="component" value="Chromosome"/>
</dbReference>
<dbReference type="SUPFAM" id="SSF111369">
    <property type="entry name" value="HlyD-like secretion proteins"/>
    <property type="match status" value="1"/>
</dbReference>
<evidence type="ECO:0000256" key="8">
    <source>
        <dbReference type="ARBA" id="ARBA00023136"/>
    </source>
</evidence>
<evidence type="ECO:0000313" key="13">
    <source>
        <dbReference type="EMBL" id="QUS54086.1"/>
    </source>
</evidence>
<gene>
    <name evidence="13" type="ORF">KGB56_11665</name>
</gene>
<evidence type="ECO:0000259" key="11">
    <source>
        <dbReference type="Pfam" id="PF25994"/>
    </source>
</evidence>
<dbReference type="Gene3D" id="2.40.30.170">
    <property type="match status" value="1"/>
</dbReference>
<keyword evidence="8 9" id="KW-0472">Membrane</keyword>
<dbReference type="InterPro" id="IPR006144">
    <property type="entry name" value="Secretion_HlyD_CS"/>
</dbReference>
<dbReference type="InterPro" id="IPR050739">
    <property type="entry name" value="MFP"/>
</dbReference>